<dbReference type="GO" id="GO:0046983">
    <property type="term" value="F:protein dimerization activity"/>
    <property type="evidence" value="ECO:0007669"/>
    <property type="project" value="InterPro"/>
</dbReference>
<evidence type="ECO:0000256" key="2">
    <source>
        <dbReference type="ARBA" id="ARBA00023015"/>
    </source>
</evidence>
<dbReference type="PROSITE" id="PS50888">
    <property type="entry name" value="BHLH"/>
    <property type="match status" value="1"/>
</dbReference>
<keyword evidence="3" id="KW-0238">DNA-binding</keyword>
<dbReference type="GO" id="GO:0003677">
    <property type="term" value="F:DNA binding"/>
    <property type="evidence" value="ECO:0007669"/>
    <property type="project" value="UniProtKB-KW"/>
</dbReference>
<dbReference type="Gene3D" id="3.30.70.260">
    <property type="match status" value="1"/>
</dbReference>
<feature type="region of interest" description="Disordered" evidence="6">
    <location>
        <begin position="49"/>
        <end position="69"/>
    </location>
</feature>
<keyword evidence="9" id="KW-1185">Reference proteome</keyword>
<dbReference type="Gene3D" id="4.10.280.10">
    <property type="entry name" value="Helix-loop-helix DNA-binding domain"/>
    <property type="match status" value="1"/>
</dbReference>
<keyword evidence="5" id="KW-0539">Nucleus</keyword>
<evidence type="ECO:0000256" key="4">
    <source>
        <dbReference type="ARBA" id="ARBA00023163"/>
    </source>
</evidence>
<dbReference type="AlphaFoldDB" id="A0AAV3PCK4"/>
<dbReference type="SUPFAM" id="SSF47459">
    <property type="entry name" value="HLH, helix-loop-helix DNA-binding domain"/>
    <property type="match status" value="1"/>
</dbReference>
<evidence type="ECO:0000256" key="3">
    <source>
        <dbReference type="ARBA" id="ARBA00023125"/>
    </source>
</evidence>
<dbReference type="GO" id="GO:0003700">
    <property type="term" value="F:DNA-binding transcription factor activity"/>
    <property type="evidence" value="ECO:0007669"/>
    <property type="project" value="InterPro"/>
</dbReference>
<dbReference type="GO" id="GO:0005634">
    <property type="term" value="C:nucleus"/>
    <property type="evidence" value="ECO:0007669"/>
    <property type="project" value="UniProtKB-SubCell"/>
</dbReference>
<dbReference type="Proteomes" id="UP001454036">
    <property type="component" value="Unassembled WGS sequence"/>
</dbReference>
<keyword evidence="2" id="KW-0805">Transcription regulation</keyword>
<dbReference type="InterPro" id="IPR011598">
    <property type="entry name" value="bHLH_dom"/>
</dbReference>
<dbReference type="InterPro" id="IPR045865">
    <property type="entry name" value="ACT-like_dom_sf"/>
</dbReference>
<proteinExistence type="predicted"/>
<comment type="caution">
    <text evidence="8">The sequence shown here is derived from an EMBL/GenBank/DDBJ whole genome shotgun (WGS) entry which is preliminary data.</text>
</comment>
<dbReference type="CDD" id="cd04873">
    <property type="entry name" value="ACT_UUR-ACR-like"/>
    <property type="match status" value="1"/>
</dbReference>
<sequence length="240" mass="27297">MEDFVFSGGCFETSAMSQNSTNSSSSTLYFPNHYPNWESLHDNQRVLPVEEDKSSASRSHSEAEKRRRDRINAQLATLRKLIPNSEKMDKAVLLGSAIEQVKEMRTKAIEINKVITIPSDIDELIIVDNNLSESGCKVKKNISIKVSFCCEDRPELFSDLSRALKVLKLQIVEAELTCLAGRIKGVFCITAMHSMDQEKVCMDNLRKSLKLSLNRVVMSYSTSNYIIKSKRRRFFFPQSD</sequence>
<feature type="compositionally biased region" description="Basic and acidic residues" evidence="6">
    <location>
        <begin position="49"/>
        <end position="66"/>
    </location>
</feature>
<reference evidence="8 9" key="1">
    <citation type="submission" date="2024-01" db="EMBL/GenBank/DDBJ databases">
        <title>The complete chloroplast genome sequence of Lithospermum erythrorhizon: insights into the phylogenetic relationship among Boraginaceae species and the maternal lineages of purple gromwells.</title>
        <authorList>
            <person name="Okada T."/>
            <person name="Watanabe K."/>
        </authorList>
    </citation>
    <scope>NUCLEOTIDE SEQUENCE [LARGE SCALE GENOMIC DNA]</scope>
</reference>
<dbReference type="PANTHER" id="PTHR45844:SF18">
    <property type="entry name" value="TRANSCRIPTION FACTOR BHLH51"/>
    <property type="match status" value="1"/>
</dbReference>
<protein>
    <submittedName>
        <fullName evidence="8">Basic helix-loop-helix transcription factor</fullName>
    </submittedName>
</protein>
<dbReference type="InterPro" id="IPR045847">
    <property type="entry name" value="AIG1-like"/>
</dbReference>
<accession>A0AAV3PCK4</accession>
<dbReference type="EMBL" id="BAABME010016921">
    <property type="protein sequence ID" value="GAA0148010.1"/>
    <property type="molecule type" value="Genomic_DNA"/>
</dbReference>
<evidence type="ECO:0000313" key="9">
    <source>
        <dbReference type="Proteomes" id="UP001454036"/>
    </source>
</evidence>
<dbReference type="SMART" id="SM00353">
    <property type="entry name" value="HLH"/>
    <property type="match status" value="1"/>
</dbReference>
<feature type="domain" description="BHLH" evidence="7">
    <location>
        <begin position="55"/>
        <end position="104"/>
    </location>
</feature>
<keyword evidence="4" id="KW-0804">Transcription</keyword>
<evidence type="ECO:0000256" key="5">
    <source>
        <dbReference type="ARBA" id="ARBA00023242"/>
    </source>
</evidence>
<organism evidence="8 9">
    <name type="scientific">Lithospermum erythrorhizon</name>
    <name type="common">Purple gromwell</name>
    <name type="synonym">Lithospermum officinale var. erythrorhizon</name>
    <dbReference type="NCBI Taxonomy" id="34254"/>
    <lineage>
        <taxon>Eukaryota</taxon>
        <taxon>Viridiplantae</taxon>
        <taxon>Streptophyta</taxon>
        <taxon>Embryophyta</taxon>
        <taxon>Tracheophyta</taxon>
        <taxon>Spermatophyta</taxon>
        <taxon>Magnoliopsida</taxon>
        <taxon>eudicotyledons</taxon>
        <taxon>Gunneridae</taxon>
        <taxon>Pentapetalae</taxon>
        <taxon>asterids</taxon>
        <taxon>lamiids</taxon>
        <taxon>Boraginales</taxon>
        <taxon>Boraginaceae</taxon>
        <taxon>Boraginoideae</taxon>
        <taxon>Lithospermeae</taxon>
        <taxon>Lithospermum</taxon>
    </lineage>
</organism>
<dbReference type="InterPro" id="IPR036638">
    <property type="entry name" value="HLH_DNA-bd_sf"/>
</dbReference>
<dbReference type="Pfam" id="PF00010">
    <property type="entry name" value="HLH"/>
    <property type="match status" value="1"/>
</dbReference>
<name>A0AAV3PCK4_LITER</name>
<evidence type="ECO:0000256" key="1">
    <source>
        <dbReference type="ARBA" id="ARBA00004123"/>
    </source>
</evidence>
<comment type="subcellular location">
    <subcellularLocation>
        <location evidence="1">Nucleus</location>
    </subcellularLocation>
</comment>
<dbReference type="SUPFAM" id="SSF55021">
    <property type="entry name" value="ACT-like"/>
    <property type="match status" value="1"/>
</dbReference>
<dbReference type="PANTHER" id="PTHR45844">
    <property type="entry name" value="TRANSCRIPTION FACTOR BHLH30"/>
    <property type="match status" value="1"/>
</dbReference>
<gene>
    <name evidence="8" type="ORF">LIER_36636</name>
</gene>
<evidence type="ECO:0000259" key="7">
    <source>
        <dbReference type="PROSITE" id="PS50888"/>
    </source>
</evidence>
<evidence type="ECO:0000313" key="8">
    <source>
        <dbReference type="EMBL" id="GAA0148010.1"/>
    </source>
</evidence>
<evidence type="ECO:0000256" key="6">
    <source>
        <dbReference type="SAM" id="MobiDB-lite"/>
    </source>
</evidence>